<dbReference type="HOGENOM" id="CLU_531964_0_0_6"/>
<evidence type="ECO:0000313" key="2">
    <source>
        <dbReference type="EMBL" id="ABX48116.1"/>
    </source>
</evidence>
<dbReference type="KEGG" id="sbn:Sbal195_0940"/>
<feature type="domain" description="Peptidase M16 C-terminal" evidence="1">
    <location>
        <begin position="323"/>
        <end position="468"/>
    </location>
</feature>
<name>A9L2N4_SHEB9</name>
<protein>
    <submittedName>
        <fullName evidence="2">Peptidase M16 domain protein</fullName>
    </submittedName>
</protein>
<evidence type="ECO:0000259" key="1">
    <source>
        <dbReference type="Pfam" id="PF05193"/>
    </source>
</evidence>
<gene>
    <name evidence="2" type="ordered locus">Sbal195_0940</name>
</gene>
<evidence type="ECO:0000313" key="3">
    <source>
        <dbReference type="Proteomes" id="UP000000770"/>
    </source>
</evidence>
<dbReference type="Proteomes" id="UP000000770">
    <property type="component" value="Chromosome"/>
</dbReference>
<dbReference type="Pfam" id="PF05193">
    <property type="entry name" value="Peptidase_M16_C"/>
    <property type="match status" value="1"/>
</dbReference>
<dbReference type="Gene3D" id="3.30.830.10">
    <property type="entry name" value="Metalloenzyme, LuxS/M16 peptidase-like"/>
    <property type="match status" value="1"/>
</dbReference>
<dbReference type="InterPro" id="IPR011249">
    <property type="entry name" value="Metalloenz_LuxS/M16"/>
</dbReference>
<accession>A9L2N4</accession>
<sequence length="558" mass="61747">MMNLTPVTHGRPKQLQGLMCGVVALLLSACQQTQIVFTPTEPPSLASFDTPYPLENHLPESGVIIPATDPVFSDEVHTELDLPYQLHRLASVQSNHDLNSNSLSSNSLSTHALSRNSLSNRVSLAAISPQAPFNNPDILQIALQEKARALAISLADPCLETFGIRVSLHSINLSLTCPDDVNHIYGLLVQFWQPNTFVDATTAPVDVDNIRRQLKLNKHLNAFSGAEIDKLWREKLLGPEHPYNTVLNNDALFDSLSLKQLQQILQQAASQAQWHLFLPNSQAKNAEFNLQASIKQWPRLTKSLPKSLSKSLQQADKLETTTPKQTKKIYLIDAPGSVQTQVRLGYRIDYRIDHSINHAIGHTVDSELGDMSETSQLSSQEIALSCRSLSALMGRSFSGRLYYDLREKRGLTYGIYGQCANAPLSSSIKFYGSTAVEHTGAFVVGILDHLALVKTQSASQGEINALKTYLIGEDLLSQDNSIQRENQYLQQLATGLTQVDVQKLNAELQALTPKRLQQLANGAFSGEPLIILRGDIDRIIPDLTSKLPEWQLERVKVD</sequence>
<proteinExistence type="predicted"/>
<dbReference type="GO" id="GO:0046872">
    <property type="term" value="F:metal ion binding"/>
    <property type="evidence" value="ECO:0007669"/>
    <property type="project" value="InterPro"/>
</dbReference>
<dbReference type="RefSeq" id="WP_012196739.1">
    <property type="nucleotide sequence ID" value="NC_009997.1"/>
</dbReference>
<reference evidence="2 3" key="1">
    <citation type="submission" date="2007-11" db="EMBL/GenBank/DDBJ databases">
        <title>Complete sequence of chromosome of Shewanella baltica OS195.</title>
        <authorList>
            <consortium name="US DOE Joint Genome Institute"/>
            <person name="Copeland A."/>
            <person name="Lucas S."/>
            <person name="Lapidus A."/>
            <person name="Barry K."/>
            <person name="Glavina del Rio T."/>
            <person name="Dalin E."/>
            <person name="Tice H."/>
            <person name="Pitluck S."/>
            <person name="Chain P."/>
            <person name="Malfatti S."/>
            <person name="Shin M."/>
            <person name="Vergez L."/>
            <person name="Schmutz J."/>
            <person name="Larimer F."/>
            <person name="Land M."/>
            <person name="Hauser L."/>
            <person name="Kyrpides N."/>
            <person name="Kim E."/>
            <person name="Brettar I."/>
            <person name="Rodrigues J."/>
            <person name="Konstantinidis K."/>
            <person name="Klappenbach J."/>
            <person name="Hofle M."/>
            <person name="Tiedje J."/>
            <person name="Richardson P."/>
        </authorList>
    </citation>
    <scope>NUCLEOTIDE SEQUENCE [LARGE SCALE GENOMIC DNA]</scope>
    <source>
        <strain evidence="2 3">OS195</strain>
    </source>
</reference>
<dbReference type="EMBL" id="CP000891">
    <property type="protein sequence ID" value="ABX48116.1"/>
    <property type="molecule type" value="Genomic_DNA"/>
</dbReference>
<dbReference type="SUPFAM" id="SSF63411">
    <property type="entry name" value="LuxS/MPP-like metallohydrolase"/>
    <property type="match status" value="1"/>
</dbReference>
<organism evidence="2 3">
    <name type="scientific">Shewanella baltica (strain OS195)</name>
    <dbReference type="NCBI Taxonomy" id="399599"/>
    <lineage>
        <taxon>Bacteria</taxon>
        <taxon>Pseudomonadati</taxon>
        <taxon>Pseudomonadota</taxon>
        <taxon>Gammaproteobacteria</taxon>
        <taxon>Alteromonadales</taxon>
        <taxon>Shewanellaceae</taxon>
        <taxon>Shewanella</taxon>
    </lineage>
</organism>
<dbReference type="InterPro" id="IPR007863">
    <property type="entry name" value="Peptidase_M16_C"/>
</dbReference>
<dbReference type="GeneID" id="11771241"/>
<dbReference type="AlphaFoldDB" id="A9L2N4"/>